<comment type="caution">
    <text evidence="2">The sequence shown here is derived from an EMBL/GenBank/DDBJ whole genome shotgun (WGS) entry which is preliminary data.</text>
</comment>
<evidence type="ECO:0000313" key="3">
    <source>
        <dbReference type="Proteomes" id="UP000807306"/>
    </source>
</evidence>
<evidence type="ECO:0000313" key="2">
    <source>
        <dbReference type="EMBL" id="KAF9532783.1"/>
    </source>
</evidence>
<evidence type="ECO:0000256" key="1">
    <source>
        <dbReference type="SAM" id="Phobius"/>
    </source>
</evidence>
<dbReference type="Proteomes" id="UP000807306">
    <property type="component" value="Unassembled WGS sequence"/>
</dbReference>
<organism evidence="2 3">
    <name type="scientific">Crepidotus variabilis</name>
    <dbReference type="NCBI Taxonomy" id="179855"/>
    <lineage>
        <taxon>Eukaryota</taxon>
        <taxon>Fungi</taxon>
        <taxon>Dikarya</taxon>
        <taxon>Basidiomycota</taxon>
        <taxon>Agaricomycotina</taxon>
        <taxon>Agaricomycetes</taxon>
        <taxon>Agaricomycetidae</taxon>
        <taxon>Agaricales</taxon>
        <taxon>Agaricineae</taxon>
        <taxon>Crepidotaceae</taxon>
        <taxon>Crepidotus</taxon>
    </lineage>
</organism>
<feature type="transmembrane region" description="Helical" evidence="1">
    <location>
        <begin position="42"/>
        <end position="62"/>
    </location>
</feature>
<keyword evidence="3" id="KW-1185">Reference proteome</keyword>
<proteinExistence type="predicted"/>
<gene>
    <name evidence="2" type="ORF">CPB83DRAFT_846349</name>
</gene>
<accession>A0A9P6EQ00</accession>
<dbReference type="EMBL" id="MU157830">
    <property type="protein sequence ID" value="KAF9532783.1"/>
    <property type="molecule type" value="Genomic_DNA"/>
</dbReference>
<keyword evidence="1" id="KW-0472">Membrane</keyword>
<sequence>MAAYRGSKPAGQDSNVSGIEALNRLRLLVPNLTKELRIAHKVAWSFISCAHFYCSLLMVLFVESSGFCEVSVDSTTAWQS</sequence>
<protein>
    <submittedName>
        <fullName evidence="2">Uncharacterized protein</fullName>
    </submittedName>
</protein>
<keyword evidence="1" id="KW-0812">Transmembrane</keyword>
<name>A0A9P6EQ00_9AGAR</name>
<dbReference type="AlphaFoldDB" id="A0A9P6EQ00"/>
<keyword evidence="1" id="KW-1133">Transmembrane helix</keyword>
<reference evidence="2" key="1">
    <citation type="submission" date="2020-11" db="EMBL/GenBank/DDBJ databases">
        <authorList>
            <consortium name="DOE Joint Genome Institute"/>
            <person name="Ahrendt S."/>
            <person name="Riley R."/>
            <person name="Andreopoulos W."/>
            <person name="Labutti K."/>
            <person name="Pangilinan J."/>
            <person name="Ruiz-Duenas F.J."/>
            <person name="Barrasa J.M."/>
            <person name="Sanchez-Garcia M."/>
            <person name="Camarero S."/>
            <person name="Miyauchi S."/>
            <person name="Serrano A."/>
            <person name="Linde D."/>
            <person name="Babiker R."/>
            <person name="Drula E."/>
            <person name="Ayuso-Fernandez I."/>
            <person name="Pacheco R."/>
            <person name="Padilla G."/>
            <person name="Ferreira P."/>
            <person name="Barriuso J."/>
            <person name="Kellner H."/>
            <person name="Castanera R."/>
            <person name="Alfaro M."/>
            <person name="Ramirez L."/>
            <person name="Pisabarro A.G."/>
            <person name="Kuo A."/>
            <person name="Tritt A."/>
            <person name="Lipzen A."/>
            <person name="He G."/>
            <person name="Yan M."/>
            <person name="Ng V."/>
            <person name="Cullen D."/>
            <person name="Martin F."/>
            <person name="Rosso M.-N."/>
            <person name="Henrissat B."/>
            <person name="Hibbett D."/>
            <person name="Martinez A.T."/>
            <person name="Grigoriev I.V."/>
        </authorList>
    </citation>
    <scope>NUCLEOTIDE SEQUENCE</scope>
    <source>
        <strain evidence="2">CBS 506.95</strain>
    </source>
</reference>